<dbReference type="Proteomes" id="UP000772434">
    <property type="component" value="Unassembled WGS sequence"/>
</dbReference>
<accession>A0A9P5Q4Z9</accession>
<organism evidence="1 2">
    <name type="scientific">Rhodocollybia butyracea</name>
    <dbReference type="NCBI Taxonomy" id="206335"/>
    <lineage>
        <taxon>Eukaryota</taxon>
        <taxon>Fungi</taxon>
        <taxon>Dikarya</taxon>
        <taxon>Basidiomycota</taxon>
        <taxon>Agaricomycotina</taxon>
        <taxon>Agaricomycetes</taxon>
        <taxon>Agaricomycetidae</taxon>
        <taxon>Agaricales</taxon>
        <taxon>Marasmiineae</taxon>
        <taxon>Omphalotaceae</taxon>
        <taxon>Rhodocollybia</taxon>
    </lineage>
</organism>
<comment type="caution">
    <text evidence="1">The sequence shown here is derived from an EMBL/GenBank/DDBJ whole genome shotgun (WGS) entry which is preliminary data.</text>
</comment>
<proteinExistence type="predicted"/>
<keyword evidence="2" id="KW-1185">Reference proteome</keyword>
<reference evidence="1" key="1">
    <citation type="submission" date="2020-11" db="EMBL/GenBank/DDBJ databases">
        <authorList>
            <consortium name="DOE Joint Genome Institute"/>
            <person name="Ahrendt S."/>
            <person name="Riley R."/>
            <person name="Andreopoulos W."/>
            <person name="Labutti K."/>
            <person name="Pangilinan J."/>
            <person name="Ruiz-Duenas F.J."/>
            <person name="Barrasa J.M."/>
            <person name="Sanchez-Garcia M."/>
            <person name="Camarero S."/>
            <person name="Miyauchi S."/>
            <person name="Serrano A."/>
            <person name="Linde D."/>
            <person name="Babiker R."/>
            <person name="Drula E."/>
            <person name="Ayuso-Fernandez I."/>
            <person name="Pacheco R."/>
            <person name="Padilla G."/>
            <person name="Ferreira P."/>
            <person name="Barriuso J."/>
            <person name="Kellner H."/>
            <person name="Castanera R."/>
            <person name="Alfaro M."/>
            <person name="Ramirez L."/>
            <person name="Pisabarro A.G."/>
            <person name="Kuo A."/>
            <person name="Tritt A."/>
            <person name="Lipzen A."/>
            <person name="He G."/>
            <person name="Yan M."/>
            <person name="Ng V."/>
            <person name="Cullen D."/>
            <person name="Martin F."/>
            <person name="Rosso M.-N."/>
            <person name="Henrissat B."/>
            <person name="Hibbett D."/>
            <person name="Martinez A.T."/>
            <person name="Grigoriev I.V."/>
        </authorList>
    </citation>
    <scope>NUCLEOTIDE SEQUENCE</scope>
    <source>
        <strain evidence="1">AH 40177</strain>
    </source>
</reference>
<name>A0A9P5Q4Z9_9AGAR</name>
<dbReference type="AlphaFoldDB" id="A0A9P5Q4Z9"/>
<evidence type="ECO:0000313" key="2">
    <source>
        <dbReference type="Proteomes" id="UP000772434"/>
    </source>
</evidence>
<dbReference type="EMBL" id="JADNRY010000014">
    <property type="protein sequence ID" value="KAF9074187.1"/>
    <property type="molecule type" value="Genomic_DNA"/>
</dbReference>
<gene>
    <name evidence="1" type="ORF">BDP27DRAFT_1399770</name>
</gene>
<protein>
    <submittedName>
        <fullName evidence="1">Uncharacterized protein</fullName>
    </submittedName>
</protein>
<evidence type="ECO:0000313" key="1">
    <source>
        <dbReference type="EMBL" id="KAF9074187.1"/>
    </source>
</evidence>
<sequence length="111" mass="12306">MNPQPASGKHHVKRDKLLDAIETLSEGVRWTLWGIGEESLRQTGKTNIFAKRVQDYSKVGVGHSGDSGTTQVSRTCLFRHEAARALHLFPGCETVRYQSPGHSEIAEAHHC</sequence>